<organism evidence="2 3">
    <name type="scientific">Flavobacterium cheongpyeongense</name>
    <dbReference type="NCBI Taxonomy" id="2212651"/>
    <lineage>
        <taxon>Bacteria</taxon>
        <taxon>Pseudomonadati</taxon>
        <taxon>Bacteroidota</taxon>
        <taxon>Flavobacteriia</taxon>
        <taxon>Flavobacteriales</taxon>
        <taxon>Flavobacteriaceae</taxon>
        <taxon>Flavobacterium</taxon>
    </lineage>
</organism>
<feature type="transmembrane region" description="Helical" evidence="1">
    <location>
        <begin position="7"/>
        <end position="25"/>
    </location>
</feature>
<feature type="transmembrane region" description="Helical" evidence="1">
    <location>
        <begin position="62"/>
        <end position="83"/>
    </location>
</feature>
<sequence length="89" mass="10718">MRNSKEINIILLLWGLIFVVISAFFREYVRYYLYLSIIIIIPIMILNMIRQRREDKLNGTKIFQASIYRMLIMAAVLLVFFFITKQNHT</sequence>
<name>A0A2V4BKC9_9FLAO</name>
<keyword evidence="1" id="KW-0472">Membrane</keyword>
<evidence type="ECO:0000256" key="1">
    <source>
        <dbReference type="SAM" id="Phobius"/>
    </source>
</evidence>
<comment type="caution">
    <text evidence="2">The sequence shown here is derived from an EMBL/GenBank/DDBJ whole genome shotgun (WGS) entry which is preliminary data.</text>
</comment>
<dbReference type="EMBL" id="QJHK01000019">
    <property type="protein sequence ID" value="PXY39399.1"/>
    <property type="molecule type" value="Genomic_DNA"/>
</dbReference>
<reference evidence="2 3" key="1">
    <citation type="submission" date="2018-05" db="EMBL/GenBank/DDBJ databases">
        <title>Flavobacterium sp. strain IMCC34759, incomplete genome.</title>
        <authorList>
            <person name="Joung Y."/>
            <person name="Cho J."/>
        </authorList>
    </citation>
    <scope>NUCLEOTIDE SEQUENCE [LARGE SCALE GENOMIC DNA]</scope>
    <source>
        <strain evidence="2 3">IMCC34759</strain>
    </source>
</reference>
<dbReference type="AlphaFoldDB" id="A0A2V4BKC9"/>
<evidence type="ECO:0000313" key="3">
    <source>
        <dbReference type="Proteomes" id="UP000247903"/>
    </source>
</evidence>
<proteinExistence type="predicted"/>
<keyword evidence="1" id="KW-0812">Transmembrane</keyword>
<gene>
    <name evidence="2" type="ORF">DMB65_18110</name>
</gene>
<evidence type="ECO:0000313" key="2">
    <source>
        <dbReference type="EMBL" id="PXY39399.1"/>
    </source>
</evidence>
<accession>A0A2V4BKC9</accession>
<feature type="transmembrane region" description="Helical" evidence="1">
    <location>
        <begin position="31"/>
        <end position="50"/>
    </location>
</feature>
<keyword evidence="3" id="KW-1185">Reference proteome</keyword>
<keyword evidence="1" id="KW-1133">Transmembrane helix</keyword>
<dbReference type="Proteomes" id="UP000247903">
    <property type="component" value="Unassembled WGS sequence"/>
</dbReference>
<protein>
    <submittedName>
        <fullName evidence="2">Uncharacterized protein</fullName>
    </submittedName>
</protein>